<evidence type="ECO:0000313" key="2">
    <source>
        <dbReference type="EMBL" id="NKY23327.1"/>
    </source>
</evidence>
<dbReference type="Proteomes" id="UP000581206">
    <property type="component" value="Unassembled WGS sequence"/>
</dbReference>
<keyword evidence="3" id="KW-1185">Reference proteome</keyword>
<proteinExistence type="predicted"/>
<dbReference type="RefSeq" id="WP_168630457.1">
    <property type="nucleotide sequence ID" value="NZ_BONL01000002.1"/>
</dbReference>
<protein>
    <submittedName>
        <fullName evidence="2">Uncharacterized protein</fullName>
    </submittedName>
</protein>
<feature type="coiled-coil region" evidence="1">
    <location>
        <begin position="259"/>
        <end position="289"/>
    </location>
</feature>
<gene>
    <name evidence="2" type="ORF">HGA03_11705</name>
</gene>
<reference evidence="2 3" key="1">
    <citation type="submission" date="2020-04" db="EMBL/GenBank/DDBJ databases">
        <title>MicrobeNet Type strains.</title>
        <authorList>
            <person name="Nicholson A.C."/>
        </authorList>
    </citation>
    <scope>NUCLEOTIDE SEQUENCE [LARGE SCALE GENOMIC DNA]</scope>
    <source>
        <strain evidence="2 3">ATCC BAA-788</strain>
    </source>
</reference>
<dbReference type="AlphaFoldDB" id="A0A7X6KW43"/>
<keyword evidence="1" id="KW-0175">Coiled coil</keyword>
<evidence type="ECO:0000313" key="3">
    <source>
        <dbReference type="Proteomes" id="UP000581206"/>
    </source>
</evidence>
<dbReference type="EMBL" id="JAAXOX010000005">
    <property type="protein sequence ID" value="NKY23327.1"/>
    <property type="molecule type" value="Genomic_DNA"/>
</dbReference>
<name>A0A7X6KW43_9CELL</name>
<organism evidence="2 3">
    <name type="scientific">Cellulomonas denverensis</name>
    <dbReference type="NCBI Taxonomy" id="264297"/>
    <lineage>
        <taxon>Bacteria</taxon>
        <taxon>Bacillati</taxon>
        <taxon>Actinomycetota</taxon>
        <taxon>Actinomycetes</taxon>
        <taxon>Micrococcales</taxon>
        <taxon>Cellulomonadaceae</taxon>
        <taxon>Cellulomonas</taxon>
    </lineage>
</organism>
<comment type="caution">
    <text evidence="2">The sequence shown here is derived from an EMBL/GenBank/DDBJ whole genome shotgun (WGS) entry which is preliminary data.</text>
</comment>
<sequence length="569" mass="60426">MNTTQVVSIGHRVRSLAENADIDLPRGLVGCGSVGVAGAWDQVLVTATRVYHRELLPNLGMWGAVVVAAGQWAEARDAALASATGTGHAPAVPDLATDGPWLSHPVFAGGTGAGLCWVPGSPGLGTFGDTCSTAAWFHRLADLAGDVAWRFEEQIAAFGEAWTGDLGAGLCQMGRRLCQPLRRFAELMALAQPAADLHRYAQTVEDIAQSAAQVREGQAEALAIMGAARSSLDDFARIERSTSLTTSQLEEQRRLLVRHGRAEDELSSLARTMDRLDEERRQADTAITQIAWRLADEIASLGVVPAAAPSAGGTTTGVKGTVVPAAYSTAAPVAASGTVEPYPDGLGPMGPARCPEWIESTPLPHDAGAGEFDSRPWTPADWANWWAAFLAATGAAFTGLPRAGNHLLHYLEGSGEDVILPVETMLAESASFLNDVVEYRKALVAQAIRLAGQSGATSAVTFPVRSEWRGFTFDSTDDRDWYLAVGSLNYAITGDITVYPPSPGSSEWIYTINYQVSVDDRYNWDAGKATPVAGTTIKDSDLAALHLAGFAQEFDMHGTSEMMTKTGVR</sequence>
<evidence type="ECO:0000256" key="1">
    <source>
        <dbReference type="SAM" id="Coils"/>
    </source>
</evidence>
<accession>A0A7X6KW43</accession>